<proteinExistence type="predicted"/>
<evidence type="ECO:0000313" key="3">
    <source>
        <dbReference type="Proteomes" id="UP000030182"/>
    </source>
</evidence>
<accession>A0ABR4SLX3</accession>
<dbReference type="Proteomes" id="UP000030182">
    <property type="component" value="Unassembled WGS sequence"/>
</dbReference>
<protein>
    <submittedName>
        <fullName evidence="2">Uncharacterized protein</fullName>
    </submittedName>
</protein>
<feature type="region of interest" description="Disordered" evidence="1">
    <location>
        <begin position="130"/>
        <end position="167"/>
    </location>
</feature>
<dbReference type="RefSeq" id="WP_034370502.1">
    <property type="nucleotide sequence ID" value="NZ_KN323183.1"/>
</dbReference>
<reference evidence="2 3" key="1">
    <citation type="submission" date="2014-01" db="EMBL/GenBank/DDBJ databases">
        <title>Draft genome sequence of the multidrug-resistant clinical isolate Dermabacter hominis 1368.</title>
        <authorList>
            <person name="Albersmeier A."/>
            <person name="Bomholt C."/>
            <person name="Glaub A."/>
            <person name="Ruckert C."/>
            <person name="Soriano F."/>
            <person name="Fernandez-Natal I."/>
            <person name="Tauch A."/>
        </authorList>
    </citation>
    <scope>NUCLEOTIDE SEQUENCE [LARGE SCALE GENOMIC DNA]</scope>
    <source>
        <strain evidence="2 3">1368</strain>
    </source>
</reference>
<evidence type="ECO:0000256" key="1">
    <source>
        <dbReference type="SAM" id="MobiDB-lite"/>
    </source>
</evidence>
<sequence>MKPAEVARLIAVAAAIDPRVPPLSTNGTDERVAVWGKVLEGLDYATCDRALLAIARDPQMVTLRPGDIYQEAKRIMRRNLDRVEVASIDPPDDATGSVFLEWRRALVRALGRGEDPEVARIEADREVGAARRAITPSPSNRRKLEGVLGGPLKPQKTRSGNQHPHHQ</sequence>
<dbReference type="EMBL" id="JDRS01000002">
    <property type="protein sequence ID" value="KDS94191.1"/>
    <property type="molecule type" value="Genomic_DNA"/>
</dbReference>
<comment type="caution">
    <text evidence="2">The sequence shown here is derived from an EMBL/GenBank/DDBJ whole genome shotgun (WGS) entry which is preliminary data.</text>
</comment>
<gene>
    <name evidence="2" type="ORF">DHOM_02795</name>
</gene>
<keyword evidence="3" id="KW-1185">Reference proteome</keyword>
<organism evidence="2 3">
    <name type="scientific">Dermabacter hominis 1368</name>
    <dbReference type="NCBI Taxonomy" id="1450519"/>
    <lineage>
        <taxon>Bacteria</taxon>
        <taxon>Bacillati</taxon>
        <taxon>Actinomycetota</taxon>
        <taxon>Actinomycetes</taxon>
        <taxon>Micrococcales</taxon>
        <taxon>Dermabacteraceae</taxon>
        <taxon>Dermabacter</taxon>
    </lineage>
</organism>
<name>A0ABR4SLX3_9MICO</name>
<evidence type="ECO:0000313" key="2">
    <source>
        <dbReference type="EMBL" id="KDS94191.1"/>
    </source>
</evidence>
<feature type="compositionally biased region" description="Polar residues" evidence="1">
    <location>
        <begin position="157"/>
        <end position="167"/>
    </location>
</feature>